<organism evidence="3 4">
    <name type="scientific">Cephalotus follicularis</name>
    <name type="common">Albany pitcher plant</name>
    <dbReference type="NCBI Taxonomy" id="3775"/>
    <lineage>
        <taxon>Eukaryota</taxon>
        <taxon>Viridiplantae</taxon>
        <taxon>Streptophyta</taxon>
        <taxon>Embryophyta</taxon>
        <taxon>Tracheophyta</taxon>
        <taxon>Spermatophyta</taxon>
        <taxon>Magnoliopsida</taxon>
        <taxon>eudicotyledons</taxon>
        <taxon>Gunneridae</taxon>
        <taxon>Pentapetalae</taxon>
        <taxon>rosids</taxon>
        <taxon>fabids</taxon>
        <taxon>Oxalidales</taxon>
        <taxon>Cephalotaceae</taxon>
        <taxon>Cephalotus</taxon>
    </lineage>
</organism>
<dbReference type="InterPro" id="IPR053151">
    <property type="entry name" value="RNase_H-like"/>
</dbReference>
<dbReference type="GO" id="GO:0003676">
    <property type="term" value="F:nucleic acid binding"/>
    <property type="evidence" value="ECO:0007669"/>
    <property type="project" value="InterPro"/>
</dbReference>
<dbReference type="GO" id="GO:0004523">
    <property type="term" value="F:RNA-DNA hybrid ribonuclease activity"/>
    <property type="evidence" value="ECO:0007669"/>
    <property type="project" value="InterPro"/>
</dbReference>
<dbReference type="EMBL" id="BDDD01003911">
    <property type="protein sequence ID" value="GAV86446.1"/>
    <property type="molecule type" value="Genomic_DNA"/>
</dbReference>
<dbReference type="Proteomes" id="UP000187406">
    <property type="component" value="Unassembled WGS sequence"/>
</dbReference>
<dbReference type="InterPro" id="IPR044730">
    <property type="entry name" value="RNase_H-like_dom_plant"/>
</dbReference>
<dbReference type="OrthoDB" id="1431454at2759"/>
<feature type="region of interest" description="Disordered" evidence="1">
    <location>
        <begin position="1"/>
        <end position="37"/>
    </location>
</feature>
<dbReference type="InParanoid" id="A0A1Q3D1Q7"/>
<accession>A0A1Q3D1Q7</accession>
<feature type="domain" description="RNase H type-1" evidence="2">
    <location>
        <begin position="22"/>
        <end position="90"/>
    </location>
</feature>
<dbReference type="Gene3D" id="3.30.420.10">
    <property type="entry name" value="Ribonuclease H-like superfamily/Ribonuclease H"/>
    <property type="match status" value="1"/>
</dbReference>
<proteinExistence type="predicted"/>
<sequence>MLHTVNRKSAGKPLHFNSFDRNTDSSTKGDPEISGAGGIIRDASDQWVLRFSCSIGVCSITQAELWGLRTGLMVAWNAGIQKLTVETDYGRHSVDTVSQQIPCFILLVISLKIINRDWDCSLVQTYHRCAYALANLSHENFGESFIIFYNLQKCRLILLVYYLL</sequence>
<name>A0A1Q3D1Q7_CEPFO</name>
<feature type="compositionally biased region" description="Basic and acidic residues" evidence="1">
    <location>
        <begin position="21"/>
        <end position="31"/>
    </location>
</feature>
<protein>
    <submittedName>
        <fullName evidence="3">RVT_3 domain-containing protein</fullName>
    </submittedName>
</protein>
<evidence type="ECO:0000313" key="4">
    <source>
        <dbReference type="Proteomes" id="UP000187406"/>
    </source>
</evidence>
<dbReference type="SUPFAM" id="SSF53098">
    <property type="entry name" value="Ribonuclease H-like"/>
    <property type="match status" value="1"/>
</dbReference>
<dbReference type="AlphaFoldDB" id="A0A1Q3D1Q7"/>
<keyword evidence="4" id="KW-1185">Reference proteome</keyword>
<evidence type="ECO:0000313" key="3">
    <source>
        <dbReference type="EMBL" id="GAV86446.1"/>
    </source>
</evidence>
<dbReference type="InterPro" id="IPR012337">
    <property type="entry name" value="RNaseH-like_sf"/>
</dbReference>
<dbReference type="CDD" id="cd06222">
    <property type="entry name" value="RNase_H_like"/>
    <property type="match status" value="1"/>
</dbReference>
<dbReference type="InterPro" id="IPR002156">
    <property type="entry name" value="RNaseH_domain"/>
</dbReference>
<reference evidence="4" key="1">
    <citation type="submission" date="2016-04" db="EMBL/GenBank/DDBJ databases">
        <title>Cephalotus genome sequencing.</title>
        <authorList>
            <person name="Fukushima K."/>
            <person name="Hasebe M."/>
            <person name="Fang X."/>
        </authorList>
    </citation>
    <scope>NUCLEOTIDE SEQUENCE [LARGE SCALE GENOMIC DNA]</scope>
    <source>
        <strain evidence="4">cv. St1</strain>
    </source>
</reference>
<evidence type="ECO:0000259" key="2">
    <source>
        <dbReference type="Pfam" id="PF13456"/>
    </source>
</evidence>
<dbReference type="Pfam" id="PF13456">
    <property type="entry name" value="RVT_3"/>
    <property type="match status" value="1"/>
</dbReference>
<dbReference type="PANTHER" id="PTHR47723">
    <property type="entry name" value="OS05G0353850 PROTEIN"/>
    <property type="match status" value="1"/>
</dbReference>
<comment type="caution">
    <text evidence="3">The sequence shown here is derived from an EMBL/GenBank/DDBJ whole genome shotgun (WGS) entry which is preliminary data.</text>
</comment>
<evidence type="ECO:0000256" key="1">
    <source>
        <dbReference type="SAM" id="MobiDB-lite"/>
    </source>
</evidence>
<gene>
    <name evidence="3" type="ORF">CFOL_v3_29876</name>
</gene>
<dbReference type="InterPro" id="IPR036397">
    <property type="entry name" value="RNaseH_sf"/>
</dbReference>
<feature type="compositionally biased region" description="Basic residues" evidence="1">
    <location>
        <begin position="1"/>
        <end position="10"/>
    </location>
</feature>
<dbReference type="PANTHER" id="PTHR47723:SF13">
    <property type="entry name" value="PUTATIVE-RELATED"/>
    <property type="match status" value="1"/>
</dbReference>